<reference evidence="2" key="1">
    <citation type="journal article" date="2020" name="bioRxiv">
        <title>Chromosome-level reference genome of the European wasp spider Argiope bruennichi: a resource for studies on range expansion and evolutionary adaptation.</title>
        <authorList>
            <person name="Sheffer M.M."/>
            <person name="Hoppe A."/>
            <person name="Krehenwinkel H."/>
            <person name="Uhl G."/>
            <person name="Kuss A.W."/>
            <person name="Jensen L."/>
            <person name="Jensen C."/>
            <person name="Gillespie R.G."/>
            <person name="Hoff K.J."/>
            <person name="Prost S."/>
        </authorList>
    </citation>
    <scope>NUCLEOTIDE SEQUENCE</scope>
</reference>
<gene>
    <name evidence="2" type="ORF">HNY73_017920</name>
</gene>
<keyword evidence="3" id="KW-1185">Reference proteome</keyword>
<name>A0A8T0ECL1_ARGBR</name>
<evidence type="ECO:0000313" key="3">
    <source>
        <dbReference type="Proteomes" id="UP000807504"/>
    </source>
</evidence>
<dbReference type="EMBL" id="JABXBU010002228">
    <property type="protein sequence ID" value="KAF8770380.1"/>
    <property type="molecule type" value="Genomic_DNA"/>
</dbReference>
<feature type="compositionally biased region" description="Polar residues" evidence="1">
    <location>
        <begin position="300"/>
        <end position="311"/>
    </location>
</feature>
<comment type="caution">
    <text evidence="2">The sequence shown here is derived from an EMBL/GenBank/DDBJ whole genome shotgun (WGS) entry which is preliminary data.</text>
</comment>
<proteinExistence type="predicted"/>
<organism evidence="2 3">
    <name type="scientific">Argiope bruennichi</name>
    <name type="common">Wasp spider</name>
    <name type="synonym">Aranea bruennichi</name>
    <dbReference type="NCBI Taxonomy" id="94029"/>
    <lineage>
        <taxon>Eukaryota</taxon>
        <taxon>Metazoa</taxon>
        <taxon>Ecdysozoa</taxon>
        <taxon>Arthropoda</taxon>
        <taxon>Chelicerata</taxon>
        <taxon>Arachnida</taxon>
        <taxon>Araneae</taxon>
        <taxon>Araneomorphae</taxon>
        <taxon>Entelegynae</taxon>
        <taxon>Araneoidea</taxon>
        <taxon>Araneidae</taxon>
        <taxon>Argiope</taxon>
    </lineage>
</organism>
<dbReference type="Proteomes" id="UP000807504">
    <property type="component" value="Unassembled WGS sequence"/>
</dbReference>
<evidence type="ECO:0000313" key="2">
    <source>
        <dbReference type="EMBL" id="KAF8770380.1"/>
    </source>
</evidence>
<dbReference type="Pfam" id="PF14223">
    <property type="entry name" value="Retrotran_gag_2"/>
    <property type="match status" value="1"/>
</dbReference>
<sequence>MLLPLTSPADGSSVQLEVISEANGRKKTLVCESVASVFKSAKAEKPSATFDFGDDFEKPNEADFDLATAKQYLIMMYYSMERGRLDRQNEIRIAFEDPVVAWKRIEDHFQPDSLARIIGLEKFFFLCRINPHEEIGIYAARIIRIIDQLKDAGKPISDWYQAYQLIRFLPPEFNSIIQNIYRWDDMEFKFDKILQEHFAEESRLKQAMRDQKSCVFQSDTSIILKSTKSKRNSTYKRNFQQTRKKARKSIVLRTSFIAESNLLVKEPKSNGAKLDPNRKSIESSSESNTESEKEFEQSAIPGTQNQISMNG</sequence>
<accession>A0A8T0ECL1</accession>
<protein>
    <submittedName>
        <fullName evidence="2">Uncharacterized protein</fullName>
    </submittedName>
</protein>
<feature type="region of interest" description="Disordered" evidence="1">
    <location>
        <begin position="267"/>
        <end position="311"/>
    </location>
</feature>
<reference evidence="2" key="2">
    <citation type="submission" date="2020-06" db="EMBL/GenBank/DDBJ databases">
        <authorList>
            <person name="Sheffer M."/>
        </authorList>
    </citation>
    <scope>NUCLEOTIDE SEQUENCE</scope>
</reference>
<evidence type="ECO:0000256" key="1">
    <source>
        <dbReference type="SAM" id="MobiDB-lite"/>
    </source>
</evidence>
<dbReference type="AlphaFoldDB" id="A0A8T0ECL1"/>